<organism evidence="2 3">
    <name type="scientific">Gigaspora margarita</name>
    <dbReference type="NCBI Taxonomy" id="4874"/>
    <lineage>
        <taxon>Eukaryota</taxon>
        <taxon>Fungi</taxon>
        <taxon>Fungi incertae sedis</taxon>
        <taxon>Mucoromycota</taxon>
        <taxon>Glomeromycotina</taxon>
        <taxon>Glomeromycetes</taxon>
        <taxon>Diversisporales</taxon>
        <taxon>Gigasporaceae</taxon>
        <taxon>Gigaspora</taxon>
    </lineage>
</organism>
<gene>
    <name evidence="2" type="ORF">F8M41_016576</name>
</gene>
<proteinExistence type="predicted"/>
<reference evidence="2 3" key="1">
    <citation type="journal article" date="2019" name="Environ. Microbiol.">
        <title>At the nexus of three kingdoms: the genome of the mycorrhizal fungus Gigaspora margarita provides insights into plant, endobacterial and fungal interactions.</title>
        <authorList>
            <person name="Venice F."/>
            <person name="Ghignone S."/>
            <person name="Salvioli di Fossalunga A."/>
            <person name="Amselem J."/>
            <person name="Novero M."/>
            <person name="Xianan X."/>
            <person name="Sedzielewska Toro K."/>
            <person name="Morin E."/>
            <person name="Lipzen A."/>
            <person name="Grigoriev I.V."/>
            <person name="Henrissat B."/>
            <person name="Martin F.M."/>
            <person name="Bonfante P."/>
        </authorList>
    </citation>
    <scope>NUCLEOTIDE SEQUENCE [LARGE SCALE GENOMIC DNA]</scope>
    <source>
        <strain evidence="2 3">BEG34</strain>
    </source>
</reference>
<protein>
    <submittedName>
        <fullName evidence="2">Uncharacterized protein</fullName>
    </submittedName>
</protein>
<accession>A0A8H3WSP0</accession>
<name>A0A8H3WSP0_GIGMA</name>
<dbReference type="AlphaFoldDB" id="A0A8H3WSP0"/>
<evidence type="ECO:0000256" key="1">
    <source>
        <dbReference type="SAM" id="MobiDB-lite"/>
    </source>
</evidence>
<evidence type="ECO:0000313" key="3">
    <source>
        <dbReference type="Proteomes" id="UP000439903"/>
    </source>
</evidence>
<dbReference type="Proteomes" id="UP000439903">
    <property type="component" value="Unassembled WGS sequence"/>
</dbReference>
<comment type="caution">
    <text evidence="2">The sequence shown here is derived from an EMBL/GenBank/DDBJ whole genome shotgun (WGS) entry which is preliminary data.</text>
</comment>
<feature type="region of interest" description="Disordered" evidence="1">
    <location>
        <begin position="1"/>
        <end position="21"/>
    </location>
</feature>
<evidence type="ECO:0000313" key="2">
    <source>
        <dbReference type="EMBL" id="KAF0336928.1"/>
    </source>
</evidence>
<feature type="compositionally biased region" description="Low complexity" evidence="1">
    <location>
        <begin position="11"/>
        <end position="20"/>
    </location>
</feature>
<sequence length="112" mass="12823">MDHNEASDYFSISESGSSTSELTNYEEDILSKIAKLKKMISKLENTSKTKVSNLYKEKKKPLNQNTAQVVKDESVGNKTIKVKTNKAKKERNDTYIIEDESFNDKMPKLENK</sequence>
<dbReference type="EMBL" id="WTPW01003614">
    <property type="protein sequence ID" value="KAF0336928.1"/>
    <property type="molecule type" value="Genomic_DNA"/>
</dbReference>
<keyword evidence="3" id="KW-1185">Reference proteome</keyword>